<dbReference type="SMR" id="A0A832SZV1"/>
<dbReference type="Proteomes" id="UP000645676">
    <property type="component" value="Unassembled WGS sequence"/>
</dbReference>
<dbReference type="EMBL" id="DUJR01000032">
    <property type="protein sequence ID" value="HII60100.1"/>
    <property type="molecule type" value="Genomic_DNA"/>
</dbReference>
<reference evidence="2" key="1">
    <citation type="journal article" date="2020" name="bioRxiv">
        <title>A rank-normalized archaeal taxonomy based on genome phylogeny resolves widespread incomplete and uneven classifications.</title>
        <authorList>
            <person name="Rinke C."/>
            <person name="Chuvochina M."/>
            <person name="Mussig A.J."/>
            <person name="Chaumeil P.-A."/>
            <person name="Waite D.W."/>
            <person name="Whitman W.B."/>
            <person name="Parks D.H."/>
            <person name="Hugenholtz P."/>
        </authorList>
    </citation>
    <scope>NUCLEOTIDE SEQUENCE</scope>
    <source>
        <strain evidence="2">UBA8849</strain>
    </source>
</reference>
<dbReference type="RefSeq" id="WP_010870793.1">
    <property type="nucleotide sequence ID" value="NC_000909.1"/>
</dbReference>
<keyword evidence="1" id="KW-0472">Membrane</keyword>
<gene>
    <name evidence="2" type="ORF">HA335_06000</name>
</gene>
<proteinExistence type="predicted"/>
<keyword evidence="1" id="KW-0812">Transmembrane</keyword>
<dbReference type="AlphaFoldDB" id="A0A832SZV1"/>
<keyword evidence="1" id="KW-1133">Transmembrane helix</keyword>
<accession>A0A832SZV1</accession>
<evidence type="ECO:0000256" key="1">
    <source>
        <dbReference type="SAM" id="Phobius"/>
    </source>
</evidence>
<comment type="caution">
    <text evidence="2">The sequence shown here is derived from an EMBL/GenBank/DDBJ whole genome shotgun (WGS) entry which is preliminary data.</text>
</comment>
<sequence length="157" mass="17732">MNLILTLLIIFAIIGLLILIFGIWLIKKLLFPKKKPKPYQVRHGSSSSKRGYGSHDVYHHHYVTKDVYVHDYGDDDIYDERGKKEGDKDDSLIDKAIAFGAGAVTGYGVAEYGEEIKEEVEDIVKEGEDIIDDIVEEAEDFVEDVVDDFDNGGDDDY</sequence>
<name>A0A832SZV1_9EURY</name>
<evidence type="ECO:0000313" key="3">
    <source>
        <dbReference type="Proteomes" id="UP000645676"/>
    </source>
</evidence>
<protein>
    <submittedName>
        <fullName evidence="2">Uncharacterized protein</fullName>
    </submittedName>
</protein>
<organism evidence="2 3">
    <name type="scientific">Methanocaldococcus jannaschii</name>
    <dbReference type="NCBI Taxonomy" id="2190"/>
    <lineage>
        <taxon>Archaea</taxon>
        <taxon>Methanobacteriati</taxon>
        <taxon>Methanobacteriota</taxon>
        <taxon>Methanomada group</taxon>
        <taxon>Methanococci</taxon>
        <taxon>Methanococcales</taxon>
        <taxon>Methanocaldococcaceae</taxon>
        <taxon>Methanocaldococcus</taxon>
    </lineage>
</organism>
<feature type="transmembrane region" description="Helical" evidence="1">
    <location>
        <begin position="6"/>
        <end position="26"/>
    </location>
</feature>
<evidence type="ECO:0000313" key="2">
    <source>
        <dbReference type="EMBL" id="HII60100.1"/>
    </source>
</evidence>